<accession>A0A643F6G9</accession>
<evidence type="ECO:0000259" key="1">
    <source>
        <dbReference type="Pfam" id="PF09588"/>
    </source>
</evidence>
<evidence type="ECO:0000313" key="2">
    <source>
        <dbReference type="EMBL" id="KAB0573411.1"/>
    </source>
</evidence>
<dbReference type="PANTHER" id="PTHR46609">
    <property type="entry name" value="EXONUCLEASE, PHAGE-TYPE/RECB, C-TERMINAL DOMAIN-CONTAINING PROTEIN"/>
    <property type="match status" value="1"/>
</dbReference>
<sequence>MSDIVQGTPEWHALRAGKVTASRVADLIAKTKSGFAASRANYMAELLVERLTGASAPGFSSPAMQWGNDNEPDARIAYEFYADVDVEQVAFIDHAAIAMTGASPDGLVGADGLLEIKCPNTATHLDTLLSGNIPSKYITQMNWQMACTGRQWCDFASFDPRLPERMRLFVKRHHRVDADIRSLEVEVTLFIKELDEKIAALAEAYPEFKDAA</sequence>
<dbReference type="EMBL" id="VZPE01000001">
    <property type="protein sequence ID" value="KAB0573411.1"/>
    <property type="molecule type" value="Genomic_DNA"/>
</dbReference>
<dbReference type="CDD" id="cd22343">
    <property type="entry name" value="PDDEXK_lambda_exonuclease-like"/>
    <property type="match status" value="1"/>
</dbReference>
<feature type="domain" description="YqaJ viral recombinase" evidence="1">
    <location>
        <begin position="10"/>
        <end position="151"/>
    </location>
</feature>
<organism evidence="2">
    <name type="scientific">Brucella pituitosa</name>
    <dbReference type="NCBI Taxonomy" id="571256"/>
    <lineage>
        <taxon>Bacteria</taxon>
        <taxon>Pseudomonadati</taxon>
        <taxon>Pseudomonadota</taxon>
        <taxon>Alphaproteobacteria</taxon>
        <taxon>Hyphomicrobiales</taxon>
        <taxon>Brucellaceae</taxon>
        <taxon>Brucella/Ochrobactrum group</taxon>
        <taxon>Brucella</taxon>
    </lineage>
</organism>
<dbReference type="Pfam" id="PF09588">
    <property type="entry name" value="YqaJ"/>
    <property type="match status" value="1"/>
</dbReference>
<dbReference type="InterPro" id="IPR017482">
    <property type="entry name" value="Lambda-type_endonuclease"/>
</dbReference>
<dbReference type="InterPro" id="IPR051703">
    <property type="entry name" value="NF-kappa-B_Signaling_Reg"/>
</dbReference>
<dbReference type="InterPro" id="IPR011335">
    <property type="entry name" value="Restrct_endonuc-II-like"/>
</dbReference>
<comment type="caution">
    <text evidence="2">The sequence shown here is derived from an EMBL/GenBank/DDBJ whole genome shotgun (WGS) entry which is preliminary data.</text>
</comment>
<protein>
    <submittedName>
        <fullName evidence="2">YqaJ viral recombinase family protein</fullName>
    </submittedName>
</protein>
<dbReference type="AlphaFoldDB" id="A0A643F6G9"/>
<reference evidence="2" key="1">
    <citation type="submission" date="2019-09" db="EMBL/GenBank/DDBJ databases">
        <title>Draft genome sequences of 48 bacterial type strains from the CCUG.</title>
        <authorList>
            <person name="Tunovic T."/>
            <person name="Pineiro-Iglesias B."/>
            <person name="Unosson C."/>
            <person name="Inganas E."/>
            <person name="Ohlen M."/>
            <person name="Cardew S."/>
            <person name="Jensie-Markopoulos S."/>
            <person name="Salva-Serra F."/>
            <person name="Jaen-Luchoro D."/>
            <person name="Karlsson R."/>
            <person name="Svensson-Stadler L."/>
            <person name="Chun J."/>
            <person name="Moore E."/>
        </authorList>
    </citation>
    <scope>NUCLEOTIDE SEQUENCE</scope>
    <source>
        <strain evidence="2">CCUG 50899</strain>
    </source>
</reference>
<dbReference type="SUPFAM" id="SSF52980">
    <property type="entry name" value="Restriction endonuclease-like"/>
    <property type="match status" value="1"/>
</dbReference>
<dbReference type="PANTHER" id="PTHR46609:SF6">
    <property type="entry name" value="EXONUCLEASE, PHAGE-TYPE_RECB, C-TERMINAL DOMAIN-CONTAINING PROTEIN-RELATED"/>
    <property type="match status" value="1"/>
</dbReference>
<dbReference type="InterPro" id="IPR019080">
    <property type="entry name" value="YqaJ_viral_recombinase"/>
</dbReference>
<dbReference type="NCBIfam" id="TIGR03033">
    <property type="entry name" value="phage_rel_nuc"/>
    <property type="match status" value="1"/>
</dbReference>
<proteinExistence type="predicted"/>
<dbReference type="RefSeq" id="WP_128093093.1">
    <property type="nucleotide sequence ID" value="NZ_JBHEEN010000001.1"/>
</dbReference>
<gene>
    <name evidence="2" type="ORF">F7Q93_02655</name>
</gene>
<dbReference type="InterPro" id="IPR011604">
    <property type="entry name" value="PDDEXK-like_dom_sf"/>
</dbReference>
<dbReference type="Gene3D" id="3.90.320.10">
    <property type="match status" value="1"/>
</dbReference>
<name>A0A643F6G9_9HYPH</name>